<reference evidence="2" key="1">
    <citation type="journal article" date="2005" name="Nature">
        <title>The map-based sequence of the rice genome.</title>
        <authorList>
            <consortium name="International rice genome sequencing project (IRGSP)"/>
            <person name="Matsumoto T."/>
            <person name="Wu J."/>
            <person name="Kanamori H."/>
            <person name="Katayose Y."/>
            <person name="Fujisawa M."/>
            <person name="Namiki N."/>
            <person name="Mizuno H."/>
            <person name="Yamamoto K."/>
            <person name="Antonio B.A."/>
            <person name="Baba T."/>
            <person name="Sakata K."/>
            <person name="Nagamura Y."/>
            <person name="Aoki H."/>
            <person name="Arikawa K."/>
            <person name="Arita K."/>
            <person name="Bito T."/>
            <person name="Chiden Y."/>
            <person name="Fujitsuka N."/>
            <person name="Fukunaka R."/>
            <person name="Hamada M."/>
            <person name="Harada C."/>
            <person name="Hayashi A."/>
            <person name="Hijishita S."/>
            <person name="Honda M."/>
            <person name="Hosokawa S."/>
            <person name="Ichikawa Y."/>
            <person name="Idonuma A."/>
            <person name="Iijima M."/>
            <person name="Ikeda M."/>
            <person name="Ikeno M."/>
            <person name="Ito K."/>
            <person name="Ito S."/>
            <person name="Ito T."/>
            <person name="Ito Y."/>
            <person name="Ito Y."/>
            <person name="Iwabuchi A."/>
            <person name="Kamiya K."/>
            <person name="Karasawa W."/>
            <person name="Kurita K."/>
            <person name="Katagiri S."/>
            <person name="Kikuta A."/>
            <person name="Kobayashi H."/>
            <person name="Kobayashi N."/>
            <person name="Machita K."/>
            <person name="Maehara T."/>
            <person name="Masukawa M."/>
            <person name="Mizubayashi T."/>
            <person name="Mukai Y."/>
            <person name="Nagasaki H."/>
            <person name="Nagata Y."/>
            <person name="Naito S."/>
            <person name="Nakashima M."/>
            <person name="Nakama Y."/>
            <person name="Nakamichi Y."/>
            <person name="Nakamura M."/>
            <person name="Meguro A."/>
            <person name="Negishi M."/>
            <person name="Ohta I."/>
            <person name="Ohta T."/>
            <person name="Okamoto M."/>
            <person name="Ono N."/>
            <person name="Saji S."/>
            <person name="Sakaguchi M."/>
            <person name="Sakai K."/>
            <person name="Shibata M."/>
            <person name="Shimokawa T."/>
            <person name="Song J."/>
            <person name="Takazaki Y."/>
            <person name="Terasawa K."/>
            <person name="Tsugane M."/>
            <person name="Tsuji K."/>
            <person name="Ueda S."/>
            <person name="Waki K."/>
            <person name="Yamagata H."/>
            <person name="Yamamoto M."/>
            <person name="Yamamoto S."/>
            <person name="Yamane H."/>
            <person name="Yoshiki S."/>
            <person name="Yoshihara R."/>
            <person name="Yukawa K."/>
            <person name="Zhong H."/>
            <person name="Yano M."/>
            <person name="Yuan Q."/>
            <person name="Ouyang S."/>
            <person name="Liu J."/>
            <person name="Jones K.M."/>
            <person name="Gansberger K."/>
            <person name="Moffat K."/>
            <person name="Hill J."/>
            <person name="Bera J."/>
            <person name="Fadrosh D."/>
            <person name="Jin S."/>
            <person name="Johri S."/>
            <person name="Kim M."/>
            <person name="Overton L."/>
            <person name="Reardon M."/>
            <person name="Tsitrin T."/>
            <person name="Vuong H."/>
            <person name="Weaver B."/>
            <person name="Ciecko A."/>
            <person name="Tallon L."/>
            <person name="Jackson J."/>
            <person name="Pai G."/>
            <person name="Aken S.V."/>
            <person name="Utterback T."/>
            <person name="Reidmuller S."/>
            <person name="Feldblyum T."/>
            <person name="Hsiao J."/>
            <person name="Zismann V."/>
            <person name="Iobst S."/>
            <person name="de Vazeille A.R."/>
            <person name="Buell C.R."/>
            <person name="Ying K."/>
            <person name="Li Y."/>
            <person name="Lu T."/>
            <person name="Huang Y."/>
            <person name="Zhao Q."/>
            <person name="Feng Q."/>
            <person name="Zhang L."/>
            <person name="Zhu J."/>
            <person name="Weng Q."/>
            <person name="Mu J."/>
            <person name="Lu Y."/>
            <person name="Fan D."/>
            <person name="Liu Y."/>
            <person name="Guan J."/>
            <person name="Zhang Y."/>
            <person name="Yu S."/>
            <person name="Liu X."/>
            <person name="Zhang Y."/>
            <person name="Hong G."/>
            <person name="Han B."/>
            <person name="Choisne N."/>
            <person name="Demange N."/>
            <person name="Orjeda G."/>
            <person name="Samain S."/>
            <person name="Cattolico L."/>
            <person name="Pelletier E."/>
            <person name="Couloux A."/>
            <person name="Segurens B."/>
            <person name="Wincker P."/>
            <person name="D'Hont A."/>
            <person name="Scarpelli C."/>
            <person name="Weissenbach J."/>
            <person name="Salanoubat M."/>
            <person name="Quetier F."/>
            <person name="Yu Y."/>
            <person name="Kim H.R."/>
            <person name="Rambo T."/>
            <person name="Currie J."/>
            <person name="Collura K."/>
            <person name="Luo M."/>
            <person name="Yang T."/>
            <person name="Ammiraju J.S.S."/>
            <person name="Engler F."/>
            <person name="Soderlund C."/>
            <person name="Wing R.A."/>
            <person name="Palmer L.E."/>
            <person name="de la Bastide M."/>
            <person name="Spiegel L."/>
            <person name="Nascimento L."/>
            <person name="Zutavern T."/>
            <person name="O'Shaughnessy A."/>
            <person name="Dike S."/>
            <person name="Dedhia N."/>
            <person name="Preston R."/>
            <person name="Balija V."/>
            <person name="McCombie W.R."/>
            <person name="Chow T."/>
            <person name="Chen H."/>
            <person name="Chung M."/>
            <person name="Chen C."/>
            <person name="Shaw J."/>
            <person name="Wu H."/>
            <person name="Hsiao K."/>
            <person name="Chao Y."/>
            <person name="Chu M."/>
            <person name="Cheng C."/>
            <person name="Hour A."/>
            <person name="Lee P."/>
            <person name="Lin S."/>
            <person name="Lin Y."/>
            <person name="Liou J."/>
            <person name="Liu S."/>
            <person name="Hsing Y."/>
            <person name="Raghuvanshi S."/>
            <person name="Mohanty A."/>
            <person name="Bharti A.K."/>
            <person name="Gaur A."/>
            <person name="Gupta V."/>
            <person name="Kumar D."/>
            <person name="Ravi V."/>
            <person name="Vij S."/>
            <person name="Kapur A."/>
            <person name="Khurana P."/>
            <person name="Khurana P."/>
            <person name="Khurana J.P."/>
            <person name="Tyagi A.K."/>
            <person name="Gaikwad K."/>
            <person name="Singh A."/>
            <person name="Dalal V."/>
            <person name="Srivastava S."/>
            <person name="Dixit A."/>
            <person name="Pal A.K."/>
            <person name="Ghazi I.A."/>
            <person name="Yadav M."/>
            <person name="Pandit A."/>
            <person name="Bhargava A."/>
            <person name="Sureshbabu K."/>
            <person name="Batra K."/>
            <person name="Sharma T.R."/>
            <person name="Mohapatra T."/>
            <person name="Singh N.K."/>
            <person name="Messing J."/>
            <person name="Nelson A.B."/>
            <person name="Fuks G."/>
            <person name="Kavchok S."/>
            <person name="Keizer G."/>
            <person name="Linton E."/>
            <person name="Llaca V."/>
            <person name="Song R."/>
            <person name="Tanyolac B."/>
            <person name="Young S."/>
            <person name="Ho-Il K."/>
            <person name="Hahn J.H."/>
            <person name="Sangsakoo G."/>
            <person name="Vanavichit A."/>
            <person name="de Mattos Luiz.A.T."/>
            <person name="Zimmer P.D."/>
            <person name="Malone G."/>
            <person name="Dellagostin O."/>
            <person name="de Oliveira A.C."/>
            <person name="Bevan M."/>
            <person name="Bancroft I."/>
            <person name="Minx P."/>
            <person name="Cordum H."/>
            <person name="Wilson R."/>
            <person name="Cheng Z."/>
            <person name="Jin W."/>
            <person name="Jiang J."/>
            <person name="Leong S.A."/>
            <person name="Iwama H."/>
            <person name="Gojobori T."/>
            <person name="Itoh T."/>
            <person name="Niimura Y."/>
            <person name="Fujii Y."/>
            <person name="Habara T."/>
            <person name="Sakai H."/>
            <person name="Sato Y."/>
            <person name="Wilson G."/>
            <person name="Kumar K."/>
            <person name="McCouch S."/>
            <person name="Juretic N."/>
            <person name="Hoen D."/>
            <person name="Wright S."/>
            <person name="Bruskiewich R."/>
            <person name="Bureau T."/>
            <person name="Miyao A."/>
            <person name="Hirochika H."/>
            <person name="Nishikawa T."/>
            <person name="Kadowaki K."/>
            <person name="Sugiura M."/>
            <person name="Burr B."/>
            <person name="Sasaki T."/>
        </authorList>
    </citation>
    <scope>NUCLEOTIDE SEQUENCE [LARGE SCALE GENOMIC DNA]</scope>
    <source>
        <strain evidence="2">cv. Nipponbare</strain>
    </source>
</reference>
<dbReference type="EMBL" id="AP006849">
    <property type="protein sequence ID" value="BAD38545.1"/>
    <property type="molecule type" value="Genomic_DNA"/>
</dbReference>
<organism evidence="1 2">
    <name type="scientific">Oryza sativa subsp. japonica</name>
    <name type="common">Rice</name>
    <dbReference type="NCBI Taxonomy" id="39947"/>
    <lineage>
        <taxon>Eukaryota</taxon>
        <taxon>Viridiplantae</taxon>
        <taxon>Streptophyta</taxon>
        <taxon>Embryophyta</taxon>
        <taxon>Tracheophyta</taxon>
        <taxon>Spermatophyta</taxon>
        <taxon>Magnoliopsida</taxon>
        <taxon>Liliopsida</taxon>
        <taxon>Poales</taxon>
        <taxon>Poaceae</taxon>
        <taxon>BOP clade</taxon>
        <taxon>Oryzoideae</taxon>
        <taxon>Oryzeae</taxon>
        <taxon>Oryzinae</taxon>
        <taxon>Oryza</taxon>
        <taxon>Oryza sativa</taxon>
    </lineage>
</organism>
<dbReference type="AlphaFoldDB" id="Q67IZ6"/>
<protein>
    <submittedName>
        <fullName evidence="1">Uncharacterized protein</fullName>
    </submittedName>
</protein>
<dbReference type="Proteomes" id="UP000000763">
    <property type="component" value="Chromosome 9"/>
</dbReference>
<gene>
    <name evidence="1" type="primary">OSJNBa0054F02.41</name>
</gene>
<proteinExistence type="predicted"/>
<name>Q67IZ6_ORYSJ</name>
<accession>Q67IZ6</accession>
<reference evidence="2" key="2">
    <citation type="journal article" date="2008" name="Nucleic Acids Res.">
        <title>The rice annotation project database (RAP-DB): 2008 update.</title>
        <authorList>
            <consortium name="The rice annotation project (RAP)"/>
        </authorList>
    </citation>
    <scope>GENOME REANNOTATION</scope>
    <source>
        <strain evidence="2">cv. Nipponbare</strain>
    </source>
</reference>
<evidence type="ECO:0000313" key="1">
    <source>
        <dbReference type="EMBL" id="BAD38545.1"/>
    </source>
</evidence>
<evidence type="ECO:0000313" key="2">
    <source>
        <dbReference type="Proteomes" id="UP000000763"/>
    </source>
</evidence>
<sequence>MVPAKDVAAQAEEIAAPVDEVVAGPRGGGSHEWWWRWPLAVGLSGGGVSWRW</sequence>